<sequence>MADKDAGDLVWFFGYGSLMWNPGFVHDDFAPARLDGWCRALCIYSTHYRGTAARPGLVLGLKPGGSCVGRAIGVTREREPEVLAYLDARELLDTYVYDRVRLPVTLLDRRAEAEAWCYVAKPDHAQYAGHLGGEDVLRCVREGHGLAGACADYVRNTVMHLRAMSILEPELEAIVAELDAADRDDA</sequence>
<dbReference type="PANTHER" id="PTHR12192:SF2">
    <property type="entry name" value="GLUTATHIONE-SPECIFIC GAMMA-GLUTAMYLCYCLOTRANSFERASE 2"/>
    <property type="match status" value="1"/>
</dbReference>
<protein>
    <recommendedName>
        <fullName evidence="1">glutathione-specific gamma-glutamylcyclotransferase</fullName>
        <ecNumber evidence="1">4.3.2.7</ecNumber>
    </recommendedName>
</protein>
<dbReference type="EC" id="4.3.2.7" evidence="1"/>
<dbReference type="InterPro" id="IPR013024">
    <property type="entry name" value="GGCT-like"/>
</dbReference>
<reference evidence="3 4" key="1">
    <citation type="submission" date="2024-01" db="EMBL/GenBank/DDBJ databases">
        <title>Multi-omics insights into the function and evolution of sodium benzoate biodegradation pathways in Benzoatithermus flavus gen. nov., sp. nov. from hot spring.</title>
        <authorList>
            <person name="Hu C.-J."/>
            <person name="Li W.-J."/>
        </authorList>
    </citation>
    <scope>NUCLEOTIDE SEQUENCE [LARGE SCALE GENOMIC DNA]</scope>
    <source>
        <strain evidence="3 4">SYSU G07066</strain>
    </source>
</reference>
<dbReference type="Pfam" id="PF04752">
    <property type="entry name" value="ChaC"/>
    <property type="match status" value="1"/>
</dbReference>
<dbReference type="RefSeq" id="WP_418159893.1">
    <property type="nucleotide sequence ID" value="NZ_JBBLZC010000012.1"/>
</dbReference>
<dbReference type="PANTHER" id="PTHR12192">
    <property type="entry name" value="CATION TRANSPORT PROTEIN CHAC-RELATED"/>
    <property type="match status" value="1"/>
</dbReference>
<accession>A0ABU8XS90</accession>
<organism evidence="3 4">
    <name type="scientific">Benzoatithermus flavus</name>
    <dbReference type="NCBI Taxonomy" id="3108223"/>
    <lineage>
        <taxon>Bacteria</taxon>
        <taxon>Pseudomonadati</taxon>
        <taxon>Pseudomonadota</taxon>
        <taxon>Alphaproteobacteria</taxon>
        <taxon>Geminicoccales</taxon>
        <taxon>Geminicoccaceae</taxon>
        <taxon>Benzoatithermus</taxon>
    </lineage>
</organism>
<evidence type="ECO:0000313" key="4">
    <source>
        <dbReference type="Proteomes" id="UP001375743"/>
    </source>
</evidence>
<dbReference type="SUPFAM" id="SSF110857">
    <property type="entry name" value="Gamma-glutamyl cyclotransferase-like"/>
    <property type="match status" value="1"/>
</dbReference>
<keyword evidence="2" id="KW-0456">Lyase</keyword>
<proteinExistence type="predicted"/>
<gene>
    <name evidence="3" type="ORF">U1T56_12840</name>
</gene>
<name>A0ABU8XS90_9PROT</name>
<dbReference type="Proteomes" id="UP001375743">
    <property type="component" value="Unassembled WGS sequence"/>
</dbReference>
<dbReference type="Gene3D" id="3.10.490.10">
    <property type="entry name" value="Gamma-glutamyl cyclotransferase-like"/>
    <property type="match status" value="1"/>
</dbReference>
<evidence type="ECO:0000256" key="1">
    <source>
        <dbReference type="ARBA" id="ARBA00012344"/>
    </source>
</evidence>
<evidence type="ECO:0000256" key="2">
    <source>
        <dbReference type="ARBA" id="ARBA00023239"/>
    </source>
</evidence>
<dbReference type="EMBL" id="JBBLZC010000012">
    <property type="protein sequence ID" value="MEK0084043.1"/>
    <property type="molecule type" value="Genomic_DNA"/>
</dbReference>
<keyword evidence="4" id="KW-1185">Reference proteome</keyword>
<dbReference type="InterPro" id="IPR006840">
    <property type="entry name" value="ChaC"/>
</dbReference>
<evidence type="ECO:0000313" key="3">
    <source>
        <dbReference type="EMBL" id="MEK0084043.1"/>
    </source>
</evidence>
<dbReference type="InterPro" id="IPR036568">
    <property type="entry name" value="GGCT-like_sf"/>
</dbReference>
<comment type="caution">
    <text evidence="3">The sequence shown here is derived from an EMBL/GenBank/DDBJ whole genome shotgun (WGS) entry which is preliminary data.</text>
</comment>
<dbReference type="CDD" id="cd06661">
    <property type="entry name" value="GGCT_like"/>
    <property type="match status" value="1"/>
</dbReference>